<keyword evidence="4" id="KW-1185">Reference proteome</keyword>
<dbReference type="OrthoDB" id="9789291at2"/>
<evidence type="ECO:0000313" key="3">
    <source>
        <dbReference type="EMBL" id="ATF25123.1"/>
    </source>
</evidence>
<feature type="transmembrane region" description="Helical" evidence="1">
    <location>
        <begin position="88"/>
        <end position="105"/>
    </location>
</feature>
<dbReference type="RefSeq" id="WP_069126064.1">
    <property type="nucleotide sequence ID" value="NZ_CP023483.1"/>
</dbReference>
<keyword evidence="1" id="KW-1133">Transmembrane helix</keyword>
<dbReference type="AlphaFoldDB" id="A0A1D2LSS0"/>
<dbReference type="GO" id="GO:0005886">
    <property type="term" value="C:plasma membrane"/>
    <property type="evidence" value="ECO:0007669"/>
    <property type="project" value="TreeGrafter"/>
</dbReference>
<dbReference type="InterPro" id="IPR010627">
    <property type="entry name" value="Prepilin_pept_A24_N"/>
</dbReference>
<evidence type="ECO:0000259" key="2">
    <source>
        <dbReference type="Pfam" id="PF06750"/>
    </source>
</evidence>
<protein>
    <recommendedName>
        <fullName evidence="2">Prepilin peptidase A24 N-terminal domain-containing protein</fullName>
    </recommendedName>
</protein>
<feature type="transmembrane region" description="Helical" evidence="1">
    <location>
        <begin position="111"/>
        <end position="128"/>
    </location>
</feature>
<dbReference type="Pfam" id="PF06750">
    <property type="entry name" value="A24_N_bact"/>
    <property type="match status" value="1"/>
</dbReference>
<gene>
    <name evidence="3" type="ORF">CNY62_01285</name>
</gene>
<dbReference type="KEGG" id="bths:CNY62_01285"/>
<dbReference type="InterPro" id="IPR050882">
    <property type="entry name" value="Prepilin_peptidase/N-MTase"/>
</dbReference>
<keyword evidence="1" id="KW-0812">Transmembrane</keyword>
<evidence type="ECO:0000256" key="1">
    <source>
        <dbReference type="SAM" id="Phobius"/>
    </source>
</evidence>
<feature type="domain" description="Prepilin peptidase A24 N-terminal" evidence="2">
    <location>
        <begin position="3"/>
        <end position="81"/>
    </location>
</feature>
<reference evidence="3 4" key="1">
    <citation type="submission" date="2017-09" db="EMBL/GenBank/DDBJ databases">
        <title>Complete Genome Sequences of Two Strains of the Meat Spoilage Bacterium Brochothrix thermosphacta Isolated from Ground Chicken.</title>
        <authorList>
            <person name="Paoli G.C."/>
            <person name="Wijey C."/>
            <person name="Chen C.-Y."/>
            <person name="Nguyen L."/>
            <person name="Yan X."/>
            <person name="Irwin P.L."/>
        </authorList>
    </citation>
    <scope>NUCLEOTIDE SEQUENCE [LARGE SCALE GENOMIC DNA]</scope>
    <source>
        <strain evidence="3 4">BI</strain>
    </source>
</reference>
<dbReference type="Gene3D" id="1.20.120.1220">
    <property type="match status" value="1"/>
</dbReference>
<dbReference type="GO" id="GO:0004190">
    <property type="term" value="F:aspartic-type endopeptidase activity"/>
    <property type="evidence" value="ECO:0007669"/>
    <property type="project" value="TreeGrafter"/>
</dbReference>
<dbReference type="EMBL" id="CP023483">
    <property type="protein sequence ID" value="ATF25123.1"/>
    <property type="molecule type" value="Genomic_DNA"/>
</dbReference>
<feature type="transmembrane region" description="Helical" evidence="1">
    <location>
        <begin position="135"/>
        <end position="154"/>
    </location>
</feature>
<proteinExistence type="predicted"/>
<name>A0A1D2LSS0_BROTH</name>
<feature type="transmembrane region" description="Helical" evidence="1">
    <location>
        <begin position="160"/>
        <end position="191"/>
    </location>
</feature>
<dbReference type="STRING" id="2756.BFR44_02235"/>
<dbReference type="PANTHER" id="PTHR30487:SF0">
    <property type="entry name" value="PREPILIN LEADER PEPTIDASE_N-METHYLTRANSFERASE-RELATED"/>
    <property type="match status" value="1"/>
</dbReference>
<dbReference type="Proteomes" id="UP000243591">
    <property type="component" value="Chromosome"/>
</dbReference>
<feature type="transmembrane region" description="Helical" evidence="1">
    <location>
        <begin position="198"/>
        <end position="215"/>
    </location>
</feature>
<organism evidence="3 4">
    <name type="scientific">Brochothrix thermosphacta</name>
    <name type="common">Microbacterium thermosphactum</name>
    <dbReference type="NCBI Taxonomy" id="2756"/>
    <lineage>
        <taxon>Bacteria</taxon>
        <taxon>Bacillati</taxon>
        <taxon>Bacillota</taxon>
        <taxon>Bacilli</taxon>
        <taxon>Bacillales</taxon>
        <taxon>Listeriaceae</taxon>
        <taxon>Brochothrix</taxon>
    </lineage>
</organism>
<accession>A0A1D2LSS0</accession>
<evidence type="ECO:0000313" key="4">
    <source>
        <dbReference type="Proteomes" id="UP000243591"/>
    </source>
</evidence>
<dbReference type="GO" id="GO:0006465">
    <property type="term" value="P:signal peptide processing"/>
    <property type="evidence" value="ECO:0007669"/>
    <property type="project" value="TreeGrafter"/>
</dbReference>
<dbReference type="PANTHER" id="PTHR30487">
    <property type="entry name" value="TYPE 4 PREPILIN-LIKE PROTEINS LEADER PEPTIDE-PROCESSING ENZYME"/>
    <property type="match status" value="1"/>
</dbReference>
<sequence length="226" mass="25972">MIIIGFMLSSFVYWSVENYCNQKSWWRKRSCCDQCLARLKAVDLIPLISFMLLRGRASCCNGIISKKYFITEVIVVVLMLPLGFEMKLVNLLEGIVVLLLFWMTLVDYQTLHIPIPIVVVIMMIGLYLRETACEGTILIPLLLCVLLYIIFRHSLGSGDIWLFAALSTWMDVITFMFFVGLSAVLALVYVILMDRQGLVPFCPFIGSSFYIVIIMEEVFRWAHNQL</sequence>
<keyword evidence="1" id="KW-0472">Membrane</keyword>